<dbReference type="AlphaFoldDB" id="A0A3F2ZY66"/>
<dbReference type="EMBL" id="CP001083">
    <property type="protein sequence ID" value="ACQ53713.1"/>
    <property type="molecule type" value="Genomic_DNA"/>
</dbReference>
<proteinExistence type="predicted"/>
<evidence type="ECO:0000313" key="2">
    <source>
        <dbReference type="Proteomes" id="UP000002333"/>
    </source>
</evidence>
<gene>
    <name evidence="1" type="ordered locus">CLJ_B2570</name>
</gene>
<name>A0A3F2ZY66_CLOB6</name>
<accession>A0A3F2ZY66</accession>
<dbReference type="KEGG" id="cbi:CLJ_B2570"/>
<reference evidence="2" key="2">
    <citation type="submission" date="2008-05" db="EMBL/GenBank/DDBJ databases">
        <title>Genome sequence of Clostridium botulinum Ba4 strain 657.</title>
        <authorList>
            <person name="Shrivastava S."/>
            <person name="Brown J.L."/>
            <person name="Bruce D."/>
            <person name="Detter C."/>
            <person name="Munk C."/>
            <person name="Smith L.A."/>
            <person name="Smith T.J."/>
            <person name="Sutton G."/>
            <person name="Brettin T.S."/>
        </authorList>
    </citation>
    <scope>NUCLEOTIDE SEQUENCE [LARGE SCALE GENOMIC DNA]</scope>
    <source>
        <strain evidence="2">657 / Type Ba4</strain>
    </source>
</reference>
<evidence type="ECO:0000313" key="1">
    <source>
        <dbReference type="EMBL" id="ACQ53713.1"/>
    </source>
</evidence>
<organism evidence="1 2">
    <name type="scientific">Clostridium botulinum (strain 657 / Type Ba4)</name>
    <dbReference type="NCBI Taxonomy" id="515621"/>
    <lineage>
        <taxon>Bacteria</taxon>
        <taxon>Bacillati</taxon>
        <taxon>Bacillota</taxon>
        <taxon>Clostridia</taxon>
        <taxon>Eubacteriales</taxon>
        <taxon>Clostridiaceae</taxon>
        <taxon>Clostridium</taxon>
    </lineage>
</organism>
<dbReference type="RefSeq" id="WP_012721026.1">
    <property type="nucleotide sequence ID" value="NC_012658.1"/>
</dbReference>
<dbReference type="Proteomes" id="UP000002333">
    <property type="component" value="Chromosome"/>
</dbReference>
<sequence length="54" mass="6092">MAKGAEIKKVTIKIPEDTTIEEVERKACAAYAKILSEMYPPEIIEKIIEGLEKE</sequence>
<reference evidence="1 2" key="1">
    <citation type="journal article" date="2007" name="PLoS ONE">
        <title>Analysis of the neurotoxin complex genes in Clostridium botulinum A1-A4 and B1 strains: BoNT/A3, /Ba4 and /B1 clusters are located within plasmids.</title>
        <authorList>
            <person name="Smith T.J."/>
            <person name="Hill K.K."/>
            <person name="Foley B.T."/>
            <person name="Detter J.C."/>
            <person name="Munk A.C."/>
            <person name="Bruce D.C."/>
            <person name="Doggett N.A."/>
            <person name="Smith L.A."/>
            <person name="Marks J.D."/>
            <person name="Xie G."/>
            <person name="Brettin T.S."/>
        </authorList>
    </citation>
    <scope>NUCLEOTIDE SEQUENCE [LARGE SCALE GENOMIC DNA]</scope>
    <source>
        <strain evidence="2">657 / Type Ba4</strain>
    </source>
</reference>
<protein>
    <submittedName>
        <fullName evidence="1">Uncharacterized protein</fullName>
    </submittedName>
</protein>